<dbReference type="PANTHER" id="PTHR11496:SF102">
    <property type="entry name" value="ALCOHOL DEHYDROGENASE 4"/>
    <property type="match status" value="1"/>
</dbReference>
<evidence type="ECO:0000256" key="1">
    <source>
        <dbReference type="ARBA" id="ARBA00007358"/>
    </source>
</evidence>
<dbReference type="GO" id="GO:0046872">
    <property type="term" value="F:metal ion binding"/>
    <property type="evidence" value="ECO:0007669"/>
    <property type="project" value="InterPro"/>
</dbReference>
<name>A0A0B2UB16_9GAMM</name>
<feature type="domain" description="Fe-containing alcohol dehydrogenase-like C-terminal" evidence="5">
    <location>
        <begin position="166"/>
        <end position="349"/>
    </location>
</feature>
<dbReference type="InterPro" id="IPR056798">
    <property type="entry name" value="ADH_Fe_C"/>
</dbReference>
<evidence type="ECO:0000256" key="2">
    <source>
        <dbReference type="ARBA" id="ARBA00023002"/>
    </source>
</evidence>
<organism evidence="6 7">
    <name type="scientific">Acinetobacter oleivorans</name>
    <dbReference type="NCBI Taxonomy" id="1148157"/>
    <lineage>
        <taxon>Bacteria</taxon>
        <taxon>Pseudomonadati</taxon>
        <taxon>Pseudomonadota</taxon>
        <taxon>Gammaproteobacteria</taxon>
        <taxon>Moraxellales</taxon>
        <taxon>Moraxellaceae</taxon>
        <taxon>Acinetobacter</taxon>
    </lineage>
</organism>
<protein>
    <submittedName>
        <fullName evidence="6">Maleylacetate reductase</fullName>
    </submittedName>
</protein>
<keyword evidence="3" id="KW-0520">NAD</keyword>
<keyword evidence="2" id="KW-0560">Oxidoreductase</keyword>
<comment type="similarity">
    <text evidence="1">Belongs to the iron-containing alcohol dehydrogenase family.</text>
</comment>
<sequence length="355" mass="37920">MKNEFIYDVPQSRVIFGAGSIQYLQREIDLLGAKKALVLCTPEQVELAEKISSILGENSVGVFAKAVMHVPVESAKEARDVAQKLGADCAIAVGGGSTTGLGKAIALEYDLPILAIPTTYAGSEMTPVYGITENGIKKTGKDPRVLPKTVIYDPELTLSLPLEMSITSGINAIAHAAEGLYAQNGNPIMSLLAEEGIRALAEGLKKLKNDSLDIEARSLCLYGAWLCGYVLGNVGMAIHHKLCHTLGGSFNLPHAPTHTVILPHAIAYNEESAPEAMNRIKRALGANDSTAANALFELIKTLEGPLSLKDLGLTESDLDKATEIALANPYWNPKPIEKNAIRTLLQNAYEGNPPN</sequence>
<evidence type="ECO:0000256" key="3">
    <source>
        <dbReference type="ARBA" id="ARBA00023027"/>
    </source>
</evidence>
<accession>A0A0B2UB16</accession>
<dbReference type="InterPro" id="IPR034786">
    <property type="entry name" value="MAR"/>
</dbReference>
<dbReference type="GO" id="GO:0018506">
    <property type="term" value="F:maleylacetate reductase activity"/>
    <property type="evidence" value="ECO:0007669"/>
    <property type="project" value="InterPro"/>
</dbReference>
<comment type="caution">
    <text evidence="6">The sequence shown here is derived from an EMBL/GenBank/DDBJ whole genome shotgun (WGS) entry which is preliminary data.</text>
</comment>
<dbReference type="Pfam" id="PF25137">
    <property type="entry name" value="ADH_Fe_C"/>
    <property type="match status" value="1"/>
</dbReference>
<dbReference type="FunFam" id="3.40.50.1970:FF:000015">
    <property type="entry name" value="Maleylacetate reductase 1"/>
    <property type="match status" value="1"/>
</dbReference>
<dbReference type="Gene3D" id="1.20.1090.10">
    <property type="entry name" value="Dehydroquinate synthase-like - alpha domain"/>
    <property type="match status" value="1"/>
</dbReference>
<feature type="domain" description="Alcohol dehydrogenase iron-type/glycerol dehydrogenase GldA" evidence="4">
    <location>
        <begin position="12"/>
        <end position="154"/>
    </location>
</feature>
<dbReference type="SUPFAM" id="SSF56796">
    <property type="entry name" value="Dehydroquinate synthase-like"/>
    <property type="match status" value="1"/>
</dbReference>
<evidence type="ECO:0000259" key="5">
    <source>
        <dbReference type="Pfam" id="PF25137"/>
    </source>
</evidence>
<dbReference type="Gene3D" id="3.40.50.1970">
    <property type="match status" value="1"/>
</dbReference>
<dbReference type="Pfam" id="PF00465">
    <property type="entry name" value="Fe-ADH"/>
    <property type="match status" value="1"/>
</dbReference>
<reference evidence="6 7" key="1">
    <citation type="submission" date="2014-03" db="EMBL/GenBank/DDBJ databases">
        <title>Genome sequence of the diesel-degrader and plant-growth promoter Acinetobacter oleivorans PF-1 isolated from the roots of poplar tree.</title>
        <authorList>
            <person name="Gkorezis P."/>
            <person name="van Hamme J."/>
            <person name="Rineau F."/>
            <person name="Vangronsveld J."/>
            <person name="Francetti A."/>
        </authorList>
    </citation>
    <scope>NUCLEOTIDE SEQUENCE [LARGE SCALE GENOMIC DNA]</scope>
    <source>
        <strain evidence="6 7">PF1</strain>
    </source>
</reference>
<evidence type="ECO:0000259" key="4">
    <source>
        <dbReference type="Pfam" id="PF00465"/>
    </source>
</evidence>
<proteinExistence type="inferred from homology"/>
<dbReference type="Proteomes" id="UP000031012">
    <property type="component" value="Unassembled WGS sequence"/>
</dbReference>
<dbReference type="PANTHER" id="PTHR11496">
    <property type="entry name" value="ALCOHOL DEHYDROGENASE"/>
    <property type="match status" value="1"/>
</dbReference>
<gene>
    <name evidence="6" type="ORF">DH17_02735</name>
</gene>
<evidence type="ECO:0000313" key="7">
    <source>
        <dbReference type="Proteomes" id="UP000031012"/>
    </source>
</evidence>
<dbReference type="InterPro" id="IPR001670">
    <property type="entry name" value="ADH_Fe/GldA"/>
</dbReference>
<dbReference type="CDD" id="cd08177">
    <property type="entry name" value="MAR"/>
    <property type="match status" value="1"/>
</dbReference>
<dbReference type="InterPro" id="IPR039697">
    <property type="entry name" value="Alcohol_dehydrogenase_Fe"/>
</dbReference>
<dbReference type="EMBL" id="JHQK01000013">
    <property type="protein sequence ID" value="KHN66257.1"/>
    <property type="molecule type" value="Genomic_DNA"/>
</dbReference>
<dbReference type="GO" id="GO:0004022">
    <property type="term" value="F:alcohol dehydrogenase (NAD+) activity"/>
    <property type="evidence" value="ECO:0007669"/>
    <property type="project" value="TreeGrafter"/>
</dbReference>
<evidence type="ECO:0000313" key="6">
    <source>
        <dbReference type="EMBL" id="KHN66257.1"/>
    </source>
</evidence>
<dbReference type="AlphaFoldDB" id="A0A0B2UB16"/>